<evidence type="ECO:0000313" key="2">
    <source>
        <dbReference type="Proteomes" id="UP001158049"/>
    </source>
</evidence>
<organism evidence="1 2">
    <name type="scientific">Noviherbaspirillum suwonense</name>
    <dbReference type="NCBI Taxonomy" id="1224511"/>
    <lineage>
        <taxon>Bacteria</taxon>
        <taxon>Pseudomonadati</taxon>
        <taxon>Pseudomonadota</taxon>
        <taxon>Betaproteobacteria</taxon>
        <taxon>Burkholderiales</taxon>
        <taxon>Oxalobacteraceae</taxon>
        <taxon>Noviherbaspirillum</taxon>
    </lineage>
</organism>
<name>A0ABY1QD03_9BURK</name>
<proteinExistence type="predicted"/>
<reference evidence="1 2" key="1">
    <citation type="submission" date="2017-05" db="EMBL/GenBank/DDBJ databases">
        <authorList>
            <person name="Varghese N."/>
            <person name="Submissions S."/>
        </authorList>
    </citation>
    <scope>NUCLEOTIDE SEQUENCE [LARGE SCALE GENOMIC DNA]</scope>
    <source>
        <strain evidence="1 2">DSM 26001</strain>
    </source>
</reference>
<dbReference type="RefSeq" id="WP_283443380.1">
    <property type="nucleotide sequence ID" value="NZ_FXUL01000013.1"/>
</dbReference>
<evidence type="ECO:0000313" key="1">
    <source>
        <dbReference type="EMBL" id="SMP67729.1"/>
    </source>
</evidence>
<sequence length="232" mass="27071">MKNFALNRNAVLILTLFFLTKFVQAQDRRLSEISFEANNICKKPTYSIPDSIRNKTYQTYYTIGGWKVLDINGDGWCDWVRGGYEGYRTDQEDAPMHEFIYLGTKHSWRHFGLPKIYNKSLKRYVERVDWGYLGGSASATVFFQPIVIYEKNQSKPYIATVFRPDGPAPWPDQESIKVFQWDDQFDKLRYVDESVRLIIVRFLKEKLCKPVPPVAEDGFPFMISHGDLCKVP</sequence>
<dbReference type="EMBL" id="FXUL01000013">
    <property type="protein sequence ID" value="SMP67729.1"/>
    <property type="molecule type" value="Genomic_DNA"/>
</dbReference>
<accession>A0ABY1QD03</accession>
<keyword evidence="2" id="KW-1185">Reference proteome</keyword>
<evidence type="ECO:0008006" key="3">
    <source>
        <dbReference type="Google" id="ProtNLM"/>
    </source>
</evidence>
<comment type="caution">
    <text evidence="1">The sequence shown here is derived from an EMBL/GenBank/DDBJ whole genome shotgun (WGS) entry which is preliminary data.</text>
</comment>
<gene>
    <name evidence="1" type="ORF">SAMN06295970_11332</name>
</gene>
<dbReference type="Proteomes" id="UP001158049">
    <property type="component" value="Unassembled WGS sequence"/>
</dbReference>
<protein>
    <recommendedName>
        <fullName evidence="3">Lipoprotein</fullName>
    </recommendedName>
</protein>